<accession>A0ABR2G876</accession>
<evidence type="ECO:0000256" key="1">
    <source>
        <dbReference type="SAM" id="Phobius"/>
    </source>
</evidence>
<feature type="transmembrane region" description="Helical" evidence="1">
    <location>
        <begin position="99"/>
        <end position="123"/>
    </location>
</feature>
<proteinExistence type="predicted"/>
<keyword evidence="3" id="KW-1185">Reference proteome</keyword>
<organism evidence="2 3">
    <name type="scientific">Hibiscus sabdariffa</name>
    <name type="common">roselle</name>
    <dbReference type="NCBI Taxonomy" id="183260"/>
    <lineage>
        <taxon>Eukaryota</taxon>
        <taxon>Viridiplantae</taxon>
        <taxon>Streptophyta</taxon>
        <taxon>Embryophyta</taxon>
        <taxon>Tracheophyta</taxon>
        <taxon>Spermatophyta</taxon>
        <taxon>Magnoliopsida</taxon>
        <taxon>eudicotyledons</taxon>
        <taxon>Gunneridae</taxon>
        <taxon>Pentapetalae</taxon>
        <taxon>rosids</taxon>
        <taxon>malvids</taxon>
        <taxon>Malvales</taxon>
        <taxon>Malvaceae</taxon>
        <taxon>Malvoideae</taxon>
        <taxon>Hibiscus</taxon>
    </lineage>
</organism>
<feature type="transmembrane region" description="Helical" evidence="1">
    <location>
        <begin position="52"/>
        <end position="75"/>
    </location>
</feature>
<evidence type="ECO:0000313" key="2">
    <source>
        <dbReference type="EMBL" id="KAK8596784.1"/>
    </source>
</evidence>
<sequence>MSRIKPSLTFICLNFLLPKNLNLAVSLLSLSWQSSGFLPDKESNLSWHFQDLFLFASLGLVQLQFLILIPALLIFSSKKGFHFLLEFLRSTPLLFDADLYHFFFLKLFIMVICVAVSFSGYVAQNLTSTAGSRLGFCSSRSLHECWPRSQFLSPKLKSDVKPSPPRAYHTSSVFYLRHPRPIMYSALADEILKMVTITCLSLV</sequence>
<dbReference type="EMBL" id="JBBPBM010000002">
    <property type="protein sequence ID" value="KAK8596784.1"/>
    <property type="molecule type" value="Genomic_DNA"/>
</dbReference>
<keyword evidence="1" id="KW-0472">Membrane</keyword>
<evidence type="ECO:0000313" key="3">
    <source>
        <dbReference type="Proteomes" id="UP001472677"/>
    </source>
</evidence>
<gene>
    <name evidence="2" type="ORF">V6N12_065263</name>
</gene>
<comment type="caution">
    <text evidence="2">The sequence shown here is derived from an EMBL/GenBank/DDBJ whole genome shotgun (WGS) entry which is preliminary data.</text>
</comment>
<keyword evidence="1" id="KW-0812">Transmembrane</keyword>
<dbReference type="Proteomes" id="UP001472677">
    <property type="component" value="Unassembled WGS sequence"/>
</dbReference>
<name>A0ABR2G876_9ROSI</name>
<keyword evidence="1" id="KW-1133">Transmembrane helix</keyword>
<reference evidence="2 3" key="1">
    <citation type="journal article" date="2024" name="G3 (Bethesda)">
        <title>Genome assembly of Hibiscus sabdariffa L. provides insights into metabolisms of medicinal natural products.</title>
        <authorList>
            <person name="Kim T."/>
        </authorList>
    </citation>
    <scope>NUCLEOTIDE SEQUENCE [LARGE SCALE GENOMIC DNA]</scope>
    <source>
        <strain evidence="2">TK-2024</strain>
        <tissue evidence="2">Old leaves</tissue>
    </source>
</reference>
<protein>
    <submittedName>
        <fullName evidence="2">Uncharacterized protein</fullName>
    </submittedName>
</protein>